<name>A0AAP9VYU8_9PSED</name>
<reference evidence="1 2" key="1">
    <citation type="submission" date="2020-09" db="EMBL/GenBank/DDBJ databases">
        <title>The Genome Sequence of Pseudomonas chlororaphis strain Qlu-1 - A phenazine-derivative-producing strain.</title>
        <authorList>
            <person name="Li L."/>
            <person name="Liu K."/>
        </authorList>
    </citation>
    <scope>NUCLEOTIDE SEQUENCE [LARGE SCALE GENOMIC DNA]</scope>
    <source>
        <strain evidence="2">qlu-1</strain>
    </source>
</reference>
<evidence type="ECO:0000313" key="1">
    <source>
        <dbReference type="EMBL" id="QNR49353.1"/>
    </source>
</evidence>
<evidence type="ECO:0000313" key="2">
    <source>
        <dbReference type="Proteomes" id="UP000516316"/>
    </source>
</evidence>
<proteinExistence type="predicted"/>
<protein>
    <submittedName>
        <fullName evidence="1">Uncharacterized protein</fullName>
    </submittedName>
</protein>
<sequence>MNWVIEPARIKEVETKAGALGLSPEDYLSEYEPEFGPISFEDLVGLTQYVRQVFSGQGNLSS</sequence>
<gene>
    <name evidence="1" type="ORF">HLB40_07540</name>
</gene>
<dbReference type="Proteomes" id="UP000516316">
    <property type="component" value="Chromosome"/>
</dbReference>
<accession>A0AAP9VYU8</accession>
<dbReference type="RefSeq" id="WP_100208957.1">
    <property type="nucleotide sequence ID" value="NZ_CP008696.1"/>
</dbReference>
<dbReference type="AlphaFoldDB" id="A0AAP9VYU8"/>
<dbReference type="EMBL" id="CP061079">
    <property type="protein sequence ID" value="QNR49353.1"/>
    <property type="molecule type" value="Genomic_DNA"/>
</dbReference>
<organism evidence="1 2">
    <name type="scientific">Pseudomonas chlororaphis</name>
    <dbReference type="NCBI Taxonomy" id="587753"/>
    <lineage>
        <taxon>Bacteria</taxon>
        <taxon>Pseudomonadati</taxon>
        <taxon>Pseudomonadota</taxon>
        <taxon>Gammaproteobacteria</taxon>
        <taxon>Pseudomonadales</taxon>
        <taxon>Pseudomonadaceae</taxon>
        <taxon>Pseudomonas</taxon>
    </lineage>
</organism>
<dbReference type="GeneID" id="61649206"/>